<name>A0A3A1VFF7_9BACL</name>
<evidence type="ECO:0000259" key="6">
    <source>
        <dbReference type="PROSITE" id="PS51077"/>
    </source>
</evidence>
<dbReference type="OrthoDB" id="9791752at2"/>
<evidence type="ECO:0000256" key="5">
    <source>
        <dbReference type="ARBA" id="ARBA00070406"/>
    </source>
</evidence>
<comment type="caution">
    <text evidence="8">The sequence shown here is derived from an EMBL/GenBank/DDBJ whole genome shotgun (WGS) entry which is preliminary data.</text>
</comment>
<reference evidence="8 9" key="1">
    <citation type="submission" date="2018-09" db="EMBL/GenBank/DDBJ databases">
        <title>Paenibacillus aracenensis nov. sp. isolated from a cave in southern Spain.</title>
        <authorList>
            <person name="Jurado V."/>
            <person name="Gutierrez-Patricio S."/>
            <person name="Gonzalez-Pimentel J.L."/>
            <person name="Miller A.Z."/>
            <person name="Laiz L."/>
            <person name="Saiz-Jimenez C."/>
        </authorList>
    </citation>
    <scope>NUCLEOTIDE SEQUENCE [LARGE SCALE GENOMIC DNA]</scope>
    <source>
        <strain evidence="8 9">DSM 22867</strain>
    </source>
</reference>
<gene>
    <name evidence="8" type="ORF">D3P08_05750</name>
</gene>
<dbReference type="Pfam" id="PF09339">
    <property type="entry name" value="HTH_IclR"/>
    <property type="match status" value="1"/>
</dbReference>
<evidence type="ECO:0000259" key="7">
    <source>
        <dbReference type="PROSITE" id="PS51078"/>
    </source>
</evidence>
<feature type="domain" description="HTH iclR-type" evidence="6">
    <location>
        <begin position="4"/>
        <end position="66"/>
    </location>
</feature>
<dbReference type="PANTHER" id="PTHR30136:SF7">
    <property type="entry name" value="HTH-TYPE TRANSCRIPTIONAL REGULATOR KDGR-RELATED"/>
    <property type="match status" value="1"/>
</dbReference>
<dbReference type="EMBL" id="QXQA01000002">
    <property type="protein sequence ID" value="RIX59639.1"/>
    <property type="molecule type" value="Genomic_DNA"/>
</dbReference>
<dbReference type="GO" id="GO:0003700">
    <property type="term" value="F:DNA-binding transcription factor activity"/>
    <property type="evidence" value="ECO:0007669"/>
    <property type="project" value="TreeGrafter"/>
</dbReference>
<dbReference type="GO" id="GO:0045892">
    <property type="term" value="P:negative regulation of DNA-templated transcription"/>
    <property type="evidence" value="ECO:0007669"/>
    <property type="project" value="TreeGrafter"/>
</dbReference>
<dbReference type="PROSITE" id="PS51077">
    <property type="entry name" value="HTH_ICLR"/>
    <property type="match status" value="1"/>
</dbReference>
<dbReference type="Pfam" id="PF01614">
    <property type="entry name" value="IclR_C"/>
    <property type="match status" value="1"/>
</dbReference>
<evidence type="ECO:0000313" key="8">
    <source>
        <dbReference type="EMBL" id="RIX59639.1"/>
    </source>
</evidence>
<dbReference type="InterPro" id="IPR005471">
    <property type="entry name" value="Tscrpt_reg_IclR_N"/>
</dbReference>
<dbReference type="RefSeq" id="WP_119598471.1">
    <property type="nucleotide sequence ID" value="NZ_QXQA01000002.1"/>
</dbReference>
<dbReference type="FunFam" id="1.10.10.10:FF:000056">
    <property type="entry name" value="IclR family transcriptional regulator"/>
    <property type="match status" value="1"/>
</dbReference>
<evidence type="ECO:0000256" key="1">
    <source>
        <dbReference type="ARBA" id="ARBA00023015"/>
    </source>
</evidence>
<dbReference type="PROSITE" id="PS51078">
    <property type="entry name" value="ICLR_ED"/>
    <property type="match status" value="1"/>
</dbReference>
<dbReference type="InterPro" id="IPR036388">
    <property type="entry name" value="WH-like_DNA-bd_sf"/>
</dbReference>
<evidence type="ECO:0000256" key="3">
    <source>
        <dbReference type="ARBA" id="ARBA00023163"/>
    </source>
</evidence>
<keyword evidence="3" id="KW-0804">Transcription</keyword>
<keyword evidence="2" id="KW-0238">DNA-binding</keyword>
<dbReference type="InterPro" id="IPR014757">
    <property type="entry name" value="Tscrpt_reg_IclR_C"/>
</dbReference>
<dbReference type="Proteomes" id="UP000266482">
    <property type="component" value="Unassembled WGS sequence"/>
</dbReference>
<dbReference type="InterPro" id="IPR029016">
    <property type="entry name" value="GAF-like_dom_sf"/>
</dbReference>
<dbReference type="GO" id="GO:0003677">
    <property type="term" value="F:DNA binding"/>
    <property type="evidence" value="ECO:0007669"/>
    <property type="project" value="UniProtKB-KW"/>
</dbReference>
<protein>
    <recommendedName>
        <fullName evidence="5">Glycerol operon regulatory protein</fullName>
    </recommendedName>
</protein>
<dbReference type="InterPro" id="IPR036390">
    <property type="entry name" value="WH_DNA-bd_sf"/>
</dbReference>
<keyword evidence="1" id="KW-0805">Transcription regulation</keyword>
<accession>A0A3A1VFF7</accession>
<dbReference type="Gene3D" id="3.30.450.40">
    <property type="match status" value="1"/>
</dbReference>
<organism evidence="8 9">
    <name type="scientific">Paenibacillus nanensis</name>
    <dbReference type="NCBI Taxonomy" id="393251"/>
    <lineage>
        <taxon>Bacteria</taxon>
        <taxon>Bacillati</taxon>
        <taxon>Bacillota</taxon>
        <taxon>Bacilli</taxon>
        <taxon>Bacillales</taxon>
        <taxon>Paenibacillaceae</taxon>
        <taxon>Paenibacillus</taxon>
    </lineage>
</organism>
<dbReference type="SUPFAM" id="SSF55781">
    <property type="entry name" value="GAF domain-like"/>
    <property type="match status" value="1"/>
</dbReference>
<dbReference type="PANTHER" id="PTHR30136">
    <property type="entry name" value="HELIX-TURN-HELIX TRANSCRIPTIONAL REGULATOR, ICLR FAMILY"/>
    <property type="match status" value="1"/>
</dbReference>
<sequence>MPIIQAVERALLILDLFDERTPELKITEISDRMGLHKSTVHSLVKTMQSRGYMEQDPESGKYRLGLRLMEKGQQLLQSMDIRQVAKPSLEQFTNNTGQTTHLVILDGYEGVYIDKVEGHLAPIRYSRIGRRVMLHSSSVGKLLSAYQPSEWIDRLLERYEFVRLTEKTIAHPEAFLRELELVRQRGYAIDDEENEVGVRCAAVPVFDHRGVAAAAISVSTLRSRVDDKELEKLIEELNQTAMSISQRLGHRA</sequence>
<evidence type="ECO:0000256" key="4">
    <source>
        <dbReference type="ARBA" id="ARBA00058938"/>
    </source>
</evidence>
<proteinExistence type="predicted"/>
<dbReference type="InterPro" id="IPR050707">
    <property type="entry name" value="HTH_MetabolicPath_Reg"/>
</dbReference>
<evidence type="ECO:0000313" key="9">
    <source>
        <dbReference type="Proteomes" id="UP000266482"/>
    </source>
</evidence>
<keyword evidence="9" id="KW-1185">Reference proteome</keyword>
<evidence type="ECO:0000256" key="2">
    <source>
        <dbReference type="ARBA" id="ARBA00023125"/>
    </source>
</evidence>
<dbReference type="AlphaFoldDB" id="A0A3A1VFF7"/>
<dbReference type="Gene3D" id="1.10.10.10">
    <property type="entry name" value="Winged helix-like DNA-binding domain superfamily/Winged helix DNA-binding domain"/>
    <property type="match status" value="1"/>
</dbReference>
<comment type="function">
    <text evidence="4">May be an activator protein for the gylABX operon.</text>
</comment>
<dbReference type="SUPFAM" id="SSF46785">
    <property type="entry name" value="Winged helix' DNA-binding domain"/>
    <property type="match status" value="1"/>
</dbReference>
<dbReference type="SMART" id="SM00346">
    <property type="entry name" value="HTH_ICLR"/>
    <property type="match status" value="1"/>
</dbReference>
<feature type="domain" description="IclR-ED" evidence="7">
    <location>
        <begin position="67"/>
        <end position="250"/>
    </location>
</feature>